<organism evidence="8 9">
    <name type="scientific">Quercus suber</name>
    <name type="common">Cork oak</name>
    <dbReference type="NCBI Taxonomy" id="58331"/>
    <lineage>
        <taxon>Eukaryota</taxon>
        <taxon>Viridiplantae</taxon>
        <taxon>Streptophyta</taxon>
        <taxon>Embryophyta</taxon>
        <taxon>Tracheophyta</taxon>
        <taxon>Spermatophyta</taxon>
        <taxon>Magnoliopsida</taxon>
        <taxon>eudicotyledons</taxon>
        <taxon>Gunneridae</taxon>
        <taxon>Pentapetalae</taxon>
        <taxon>rosids</taxon>
        <taxon>fabids</taxon>
        <taxon>Fagales</taxon>
        <taxon>Fagaceae</taxon>
        <taxon>Quercus</taxon>
    </lineage>
</organism>
<evidence type="ECO:0000256" key="2">
    <source>
        <dbReference type="ARBA" id="ARBA00022617"/>
    </source>
</evidence>
<dbReference type="PANTHER" id="PTHR47955:SF8">
    <property type="entry name" value="CYTOCHROME P450 71D11-LIKE"/>
    <property type="match status" value="1"/>
</dbReference>
<comment type="cofactor">
    <cofactor evidence="6">
        <name>heme</name>
        <dbReference type="ChEBI" id="CHEBI:30413"/>
    </cofactor>
</comment>
<dbReference type="PANTHER" id="PTHR47955">
    <property type="entry name" value="CYTOCHROME P450 FAMILY 71 PROTEIN"/>
    <property type="match status" value="1"/>
</dbReference>
<reference evidence="8 9" key="1">
    <citation type="journal article" date="2018" name="Sci. Data">
        <title>The draft genome sequence of cork oak.</title>
        <authorList>
            <person name="Ramos A.M."/>
            <person name="Usie A."/>
            <person name="Barbosa P."/>
            <person name="Barros P.M."/>
            <person name="Capote T."/>
            <person name="Chaves I."/>
            <person name="Simoes F."/>
            <person name="Abreu I."/>
            <person name="Carrasquinho I."/>
            <person name="Faro C."/>
            <person name="Guimaraes J.B."/>
            <person name="Mendonca D."/>
            <person name="Nobrega F."/>
            <person name="Rodrigues L."/>
            <person name="Saibo N.J.M."/>
            <person name="Varela M.C."/>
            <person name="Egas C."/>
            <person name="Matos J."/>
            <person name="Miguel C.M."/>
            <person name="Oliveira M.M."/>
            <person name="Ricardo C.P."/>
            <person name="Goncalves S."/>
        </authorList>
    </citation>
    <scope>NUCLEOTIDE SEQUENCE [LARGE SCALE GENOMIC DNA]</scope>
    <source>
        <strain evidence="9">cv. HL8</strain>
    </source>
</reference>
<evidence type="ECO:0000256" key="1">
    <source>
        <dbReference type="ARBA" id="ARBA00010617"/>
    </source>
</evidence>
<gene>
    <name evidence="8" type="primary">CYP71D8_0</name>
    <name evidence="8" type="ORF">CFP56_036448</name>
</gene>
<keyword evidence="4" id="KW-0560">Oxidoreductase</keyword>
<dbReference type="AlphaFoldDB" id="A0AAW0LR64"/>
<dbReference type="PRINTS" id="PR00463">
    <property type="entry name" value="EP450I"/>
</dbReference>
<comment type="similarity">
    <text evidence="1">Belongs to the cytochrome P450 family.</text>
</comment>
<sequence>SSLLRKKGELWIEILRLTISIMFIIFRLPSFTSLLTCFFFLLVVAYWKRYKARGAILKSPRGPRKLPLIGNLHQLIGSGSPPHSSLRDLAKKHGPVMQLQLGGVSALIISSPEAAREVLKTHELCFAQRPDFFVSEFLSYDYSGILVSTYGDYWRQIRKFCVLELLSAKRVQSFRSIREEEVWNLIETISLSNGLPVNLSKNLFTITNTFGEKCKGQDEFISLNKEINKLASGFNVPDLYPSLKFIASINGMKTALKRLHRKKDKILQDIIDDHMMMNMKTTSITNDSSCKKDLVDVLLKLQKSSDLKFEVTTKHIKAVTSDIYFAGGDTGGTTLEWTMSELLRNPKLPSFTSLLTCFFFLLVVAYWKRYNKARGAILKSPPGPWKLPLIGNLHQLIGSGSLPHSSLRDLAKKHGPVMQLQLGQVSALIISSPEAAREVLKTHELCFAQRPDFFVSEFVSYDYSGILVSKYGDYWRQMRKICVSELLNAQRVQSFRSIREEEVWNLIETISSSNGFPVNLSKNLFSMTNSVISRAAFGEKCKGQDEFISLMKKILELASGFNVPDLYPSLKFIASINGMKTTLKRLHRKRDNILQDIIDDHKMNMITTSITNAPSCKRDLVDDIYLAGGETGATTLEWTMSELLRNPKVMEKAQAEVRKLLEGKRKIEDTDIQKLDYVKSVVKESLRLHPPATLIARECRERCNINGYDILTKTKVLVNVWALGRDPDYWVNADCFQPERFHGSSTDFKGNYFEFLPFGAGRRMCPGITFGVATVELALTQLLYHFDWKLPNEVKPEELDMTESLGGTCRRKNDLYLIATPRIPFLIEPCCQ</sequence>
<accession>A0AAW0LR64</accession>
<keyword evidence="7" id="KW-1133">Transmembrane helix</keyword>
<dbReference type="InterPro" id="IPR001128">
    <property type="entry name" value="Cyt_P450"/>
</dbReference>
<feature type="transmembrane region" description="Helical" evidence="7">
    <location>
        <begin position="20"/>
        <end position="47"/>
    </location>
</feature>
<dbReference type="InterPro" id="IPR002401">
    <property type="entry name" value="Cyt_P450_E_grp-I"/>
</dbReference>
<protein>
    <submittedName>
        <fullName evidence="8">Cytochrome p450 71d8</fullName>
    </submittedName>
</protein>
<evidence type="ECO:0000313" key="8">
    <source>
        <dbReference type="EMBL" id="KAK7853249.1"/>
    </source>
</evidence>
<keyword evidence="2 6" id="KW-0349">Heme</keyword>
<keyword evidence="7" id="KW-0472">Membrane</keyword>
<dbReference type="PROSITE" id="PS00086">
    <property type="entry name" value="CYTOCHROME_P450"/>
    <property type="match status" value="1"/>
</dbReference>
<name>A0AAW0LR64_QUESU</name>
<feature type="non-terminal residue" evidence="8">
    <location>
        <position position="1"/>
    </location>
</feature>
<dbReference type="GO" id="GO:0020037">
    <property type="term" value="F:heme binding"/>
    <property type="evidence" value="ECO:0007669"/>
    <property type="project" value="InterPro"/>
</dbReference>
<dbReference type="Proteomes" id="UP000237347">
    <property type="component" value="Unassembled WGS sequence"/>
</dbReference>
<dbReference type="GO" id="GO:0016705">
    <property type="term" value="F:oxidoreductase activity, acting on paired donors, with incorporation or reduction of molecular oxygen"/>
    <property type="evidence" value="ECO:0007669"/>
    <property type="project" value="InterPro"/>
</dbReference>
<dbReference type="Pfam" id="PF00067">
    <property type="entry name" value="p450"/>
    <property type="match status" value="2"/>
</dbReference>
<dbReference type="Gene3D" id="1.10.630.10">
    <property type="entry name" value="Cytochrome P450"/>
    <property type="match status" value="2"/>
</dbReference>
<dbReference type="GO" id="GO:0004497">
    <property type="term" value="F:monooxygenase activity"/>
    <property type="evidence" value="ECO:0007669"/>
    <property type="project" value="InterPro"/>
</dbReference>
<keyword evidence="9" id="KW-1185">Reference proteome</keyword>
<evidence type="ECO:0000256" key="6">
    <source>
        <dbReference type="PIRSR" id="PIRSR602401-1"/>
    </source>
</evidence>
<evidence type="ECO:0000256" key="4">
    <source>
        <dbReference type="ARBA" id="ARBA00023002"/>
    </source>
</evidence>
<evidence type="ECO:0000256" key="5">
    <source>
        <dbReference type="ARBA" id="ARBA00023004"/>
    </source>
</evidence>
<evidence type="ECO:0000313" key="9">
    <source>
        <dbReference type="Proteomes" id="UP000237347"/>
    </source>
</evidence>
<dbReference type="FunFam" id="1.10.630.10:FF:000011">
    <property type="entry name" value="Cytochrome P450 83B1"/>
    <property type="match status" value="1"/>
</dbReference>
<dbReference type="GO" id="GO:0005506">
    <property type="term" value="F:iron ion binding"/>
    <property type="evidence" value="ECO:0007669"/>
    <property type="project" value="InterPro"/>
</dbReference>
<dbReference type="EMBL" id="PKMF04000067">
    <property type="protein sequence ID" value="KAK7853249.1"/>
    <property type="molecule type" value="Genomic_DNA"/>
</dbReference>
<keyword evidence="7" id="KW-0812">Transmembrane</keyword>
<feature type="transmembrane region" description="Helical" evidence="7">
    <location>
        <begin position="348"/>
        <end position="367"/>
    </location>
</feature>
<feature type="binding site" description="axial binding residue" evidence="6">
    <location>
        <position position="765"/>
    </location>
    <ligand>
        <name>heme</name>
        <dbReference type="ChEBI" id="CHEBI:30413"/>
    </ligand>
    <ligandPart>
        <name>Fe</name>
        <dbReference type="ChEBI" id="CHEBI:18248"/>
    </ligandPart>
</feature>
<proteinExistence type="inferred from homology"/>
<evidence type="ECO:0000256" key="7">
    <source>
        <dbReference type="SAM" id="Phobius"/>
    </source>
</evidence>
<comment type="caution">
    <text evidence="8">The sequence shown here is derived from an EMBL/GenBank/DDBJ whole genome shotgun (WGS) entry which is preliminary data.</text>
</comment>
<dbReference type="InterPro" id="IPR017972">
    <property type="entry name" value="Cyt_P450_CS"/>
</dbReference>
<keyword evidence="5 6" id="KW-0408">Iron</keyword>
<keyword evidence="3 6" id="KW-0479">Metal-binding</keyword>
<dbReference type="CDD" id="cd11072">
    <property type="entry name" value="CYP71-like"/>
    <property type="match status" value="1"/>
</dbReference>
<dbReference type="InterPro" id="IPR036396">
    <property type="entry name" value="Cyt_P450_sf"/>
</dbReference>
<dbReference type="PRINTS" id="PR00385">
    <property type="entry name" value="P450"/>
</dbReference>
<dbReference type="SUPFAM" id="SSF48264">
    <property type="entry name" value="Cytochrome P450"/>
    <property type="match status" value="2"/>
</dbReference>
<evidence type="ECO:0000256" key="3">
    <source>
        <dbReference type="ARBA" id="ARBA00022723"/>
    </source>
</evidence>